<feature type="compositionally biased region" description="Low complexity" evidence="3">
    <location>
        <begin position="45"/>
        <end position="60"/>
    </location>
</feature>
<evidence type="ECO:0008006" key="7">
    <source>
        <dbReference type="Google" id="ProtNLM"/>
    </source>
</evidence>
<accession>A0A6L5BE09</accession>
<comment type="similarity">
    <text evidence="1">Belongs to the brassicaceae elicitor peptide family.</text>
</comment>
<keyword evidence="4" id="KW-0472">Membrane</keyword>
<feature type="compositionally biased region" description="Basic and acidic residues" evidence="3">
    <location>
        <begin position="61"/>
        <end position="84"/>
    </location>
</feature>
<evidence type="ECO:0000256" key="2">
    <source>
        <dbReference type="ARBA" id="ARBA00022821"/>
    </source>
</evidence>
<evidence type="ECO:0000256" key="1">
    <source>
        <dbReference type="ARBA" id="ARBA00011021"/>
    </source>
</evidence>
<evidence type="ECO:0000256" key="3">
    <source>
        <dbReference type="SAM" id="MobiDB-lite"/>
    </source>
</evidence>
<evidence type="ECO:0000313" key="6">
    <source>
        <dbReference type="Proteomes" id="UP000593563"/>
    </source>
</evidence>
<keyword evidence="4" id="KW-1133">Transmembrane helix</keyword>
<evidence type="ECO:0000256" key="4">
    <source>
        <dbReference type="SAM" id="Phobius"/>
    </source>
</evidence>
<evidence type="ECO:0000313" key="5">
    <source>
        <dbReference type="EMBL" id="KAF1002284.1"/>
    </source>
</evidence>
<keyword evidence="6" id="KW-1185">Reference proteome</keyword>
<gene>
    <name evidence="5" type="ORF">AG4045_024040</name>
</gene>
<dbReference type="PANTHER" id="PTHR35771:SF3">
    <property type="entry name" value="TRANSMEMBRANE PROTEIN"/>
    <property type="match status" value="1"/>
</dbReference>
<proteinExistence type="inferred from homology"/>
<dbReference type="AlphaFoldDB" id="A0A6L5BE09"/>
<feature type="transmembrane region" description="Helical" evidence="4">
    <location>
        <begin position="17"/>
        <end position="36"/>
    </location>
</feature>
<dbReference type="Proteomes" id="UP000593563">
    <property type="component" value="Unassembled WGS sequence"/>
</dbReference>
<dbReference type="EMBL" id="WRXP01001500">
    <property type="protein sequence ID" value="KAF1002284.1"/>
    <property type="molecule type" value="Genomic_DNA"/>
</dbReference>
<reference evidence="5" key="1">
    <citation type="submission" date="2020-01" db="EMBL/GenBank/DDBJ databases">
        <title>The Celery Genome Sequence Reveals Sequential Paleo-tetraploidization, Resistance Gene Elimination, Karyotype Evolution, and Functional Innovation in Apiales.</title>
        <authorList>
            <person name="Song X."/>
        </authorList>
    </citation>
    <scope>NUCLEOTIDE SEQUENCE</scope>
    <source>
        <tissue evidence="5">Leaf</tissue>
    </source>
</reference>
<feature type="compositionally biased region" description="Basic and acidic residues" evidence="3">
    <location>
        <begin position="92"/>
        <end position="101"/>
    </location>
</feature>
<protein>
    <recommendedName>
        <fullName evidence="7">Transmembrane protein</fullName>
    </recommendedName>
</protein>
<organism evidence="5 6">
    <name type="scientific">Apium graveolens</name>
    <name type="common">Celery</name>
    <dbReference type="NCBI Taxonomy" id="4045"/>
    <lineage>
        <taxon>Eukaryota</taxon>
        <taxon>Viridiplantae</taxon>
        <taxon>Streptophyta</taxon>
        <taxon>Embryophyta</taxon>
        <taxon>Tracheophyta</taxon>
        <taxon>Spermatophyta</taxon>
        <taxon>Magnoliopsida</taxon>
        <taxon>eudicotyledons</taxon>
        <taxon>Gunneridae</taxon>
        <taxon>Pentapetalae</taxon>
        <taxon>asterids</taxon>
        <taxon>campanulids</taxon>
        <taxon>Apiales</taxon>
        <taxon>Apiaceae</taxon>
        <taxon>Apioideae</taxon>
        <taxon>apioid superclade</taxon>
        <taxon>Apieae</taxon>
        <taxon>Apium</taxon>
    </lineage>
</organism>
<dbReference type="Pfam" id="PF17232">
    <property type="entry name" value="Pep1_7"/>
    <property type="match status" value="1"/>
</dbReference>
<name>A0A6L5BE09_APIGR</name>
<feature type="region of interest" description="Disordered" evidence="3">
    <location>
        <begin position="42"/>
        <end position="101"/>
    </location>
</feature>
<keyword evidence="4" id="KW-0812">Transmembrane</keyword>
<sequence length="140" mass="16153">MFDFGDELIIDTYRIPWLIWIQLIVMFLLILLLYFYTFDDHSTPSAHDPSSSNPFSSISQEPRENQIFKEPGSHASREIERNEDITEAETSSGKDETSDSHFRRAHHPCHFLGIAKQAFLKCLGLDFSPESSSNSNERRD</sequence>
<dbReference type="PANTHER" id="PTHR35771">
    <property type="entry name" value="TRANSMEMBRANE PROTEIN-RELATED"/>
    <property type="match status" value="1"/>
</dbReference>
<dbReference type="InterPro" id="IPR035176">
    <property type="entry name" value="PEP"/>
</dbReference>
<comment type="caution">
    <text evidence="5">The sequence shown here is derived from an EMBL/GenBank/DDBJ whole genome shotgun (WGS) entry which is preliminary data.</text>
</comment>
<keyword evidence="2" id="KW-0611">Plant defense</keyword>
<dbReference type="GO" id="GO:0045087">
    <property type="term" value="P:innate immune response"/>
    <property type="evidence" value="ECO:0007669"/>
    <property type="project" value="InterPro"/>
</dbReference>